<gene>
    <name evidence="1" type="ORF">PMG71_09910</name>
</gene>
<accession>A0ABT7AS62</accession>
<protein>
    <submittedName>
        <fullName evidence="1">Uncharacterized protein</fullName>
    </submittedName>
</protein>
<dbReference type="RefSeq" id="WP_283753497.1">
    <property type="nucleotide sequence ID" value="NZ_JAQOSP010000066.1"/>
</dbReference>
<comment type="caution">
    <text evidence="1">The sequence shown here is derived from an EMBL/GenBank/DDBJ whole genome shotgun (WGS) entry which is preliminary data.</text>
</comment>
<evidence type="ECO:0000313" key="1">
    <source>
        <dbReference type="EMBL" id="MDJ1169741.1"/>
    </source>
</evidence>
<evidence type="ECO:0000313" key="2">
    <source>
        <dbReference type="Proteomes" id="UP001235303"/>
    </source>
</evidence>
<organism evidence="1 2">
    <name type="scientific">Roseofilum acuticapitatum BLCC-M154</name>
    <dbReference type="NCBI Taxonomy" id="3022444"/>
    <lineage>
        <taxon>Bacteria</taxon>
        <taxon>Bacillati</taxon>
        <taxon>Cyanobacteriota</taxon>
        <taxon>Cyanophyceae</taxon>
        <taxon>Desertifilales</taxon>
        <taxon>Desertifilaceae</taxon>
        <taxon>Roseofilum</taxon>
        <taxon>Roseofilum acuticapitatum</taxon>
    </lineage>
</organism>
<proteinExistence type="predicted"/>
<dbReference type="Proteomes" id="UP001235303">
    <property type="component" value="Unassembled WGS sequence"/>
</dbReference>
<name>A0ABT7AS62_9CYAN</name>
<keyword evidence="2" id="KW-1185">Reference proteome</keyword>
<dbReference type="EMBL" id="JAQOSP010000066">
    <property type="protein sequence ID" value="MDJ1169741.1"/>
    <property type="molecule type" value="Genomic_DNA"/>
</dbReference>
<reference evidence="1 2" key="1">
    <citation type="submission" date="2023-01" db="EMBL/GenBank/DDBJ databases">
        <title>Novel diversity within Roseofilum (Cyanobacteria; Desertifilaceae) from marine benthic mats with descriptions of four novel species.</title>
        <authorList>
            <person name="Wang Y."/>
            <person name="Berthold D.E."/>
            <person name="Hu J."/>
            <person name="Lefler F.W."/>
            <person name="Laughinghouse H.D. IV."/>
        </authorList>
    </citation>
    <scope>NUCLEOTIDE SEQUENCE [LARGE SCALE GENOMIC DNA]</scope>
    <source>
        <strain evidence="1 2">BLCC-M154</strain>
    </source>
</reference>
<sequence length="43" mass="4737">MVLLSKNTILLGYPILPQKQPGVNILNPRLSSSVNATLIKDLY</sequence>